<reference evidence="1 2" key="1">
    <citation type="submission" date="2020-03" db="EMBL/GenBank/DDBJ databases">
        <title>Screen low temperature-resistant strains for efficient degradation of petroleum hydrocarbons under the low temperature.</title>
        <authorList>
            <person name="Wang Y."/>
            <person name="Chen J."/>
        </authorList>
    </citation>
    <scope>NUCLEOTIDE SEQUENCE [LARGE SCALE GENOMIC DNA]</scope>
    <source>
        <strain evidence="1 2">KB1</strain>
    </source>
</reference>
<sequence length="218" mass="23571">MHDDTWGSPLRSELETIERSTRGDEEEAVETWWRTVDLQLETEWRIVLATPNPAVLQDGEPLEAICSEIVRGRPAGHLSSMDLPGGIPVADIRVLGGGTARRWVSPEGNPIVANEGDVLVAAVGTRAHARAAAGVCAVDKNVYALRLIDADQGPGLARYLNGQAGYARRQILLSGVTVPALKKTDLSRFPVPGSALTDSRPEVDTRPLAIQLERLLWS</sequence>
<evidence type="ECO:0000313" key="2">
    <source>
        <dbReference type="Proteomes" id="UP000502345"/>
    </source>
</evidence>
<proteinExistence type="predicted"/>
<protein>
    <recommendedName>
        <fullName evidence="3">Restriction endonuclease subunit S</fullName>
    </recommendedName>
</protein>
<dbReference type="EMBL" id="CP050124">
    <property type="protein sequence ID" value="QIP43526.1"/>
    <property type="molecule type" value="Genomic_DNA"/>
</dbReference>
<organism evidence="1 2">
    <name type="scientific">Rhodococcus erythropolis</name>
    <name type="common">Arthrobacter picolinophilus</name>
    <dbReference type="NCBI Taxonomy" id="1833"/>
    <lineage>
        <taxon>Bacteria</taxon>
        <taxon>Bacillati</taxon>
        <taxon>Actinomycetota</taxon>
        <taxon>Actinomycetes</taxon>
        <taxon>Mycobacteriales</taxon>
        <taxon>Nocardiaceae</taxon>
        <taxon>Rhodococcus</taxon>
        <taxon>Rhodococcus erythropolis group</taxon>
    </lineage>
</organism>
<evidence type="ECO:0008006" key="3">
    <source>
        <dbReference type="Google" id="ProtNLM"/>
    </source>
</evidence>
<dbReference type="AlphaFoldDB" id="A0A6G9D3I6"/>
<evidence type="ECO:0000313" key="1">
    <source>
        <dbReference type="EMBL" id="QIP43526.1"/>
    </source>
</evidence>
<dbReference type="Proteomes" id="UP000502345">
    <property type="component" value="Chromosome"/>
</dbReference>
<name>A0A6G9D3I6_RHOER</name>
<gene>
    <name evidence="1" type="ORF">G9444_6284</name>
</gene>
<accession>A0A6G9D3I6</accession>